<feature type="region of interest" description="Disordered" evidence="8">
    <location>
        <begin position="1"/>
        <end position="27"/>
    </location>
</feature>
<accession>A0A1S3E0R3</accession>
<dbReference type="PaxDb" id="3827-XP_004493866.1"/>
<comment type="similarity">
    <text evidence="3 7">Belongs to the PRA1 family.</text>
</comment>
<evidence type="ECO:0000256" key="8">
    <source>
        <dbReference type="SAM" id="MobiDB-lite"/>
    </source>
</evidence>
<evidence type="ECO:0000256" key="2">
    <source>
        <dbReference type="ARBA" id="ARBA00004127"/>
    </source>
</evidence>
<proteinExistence type="inferred from homology"/>
<dbReference type="PANTHER" id="PTHR19317:SF84">
    <property type="entry name" value="PRA1 FAMILY PROTEIN"/>
    <property type="match status" value="1"/>
</dbReference>
<evidence type="ECO:0000256" key="7">
    <source>
        <dbReference type="RuleBase" id="RU363107"/>
    </source>
</evidence>
<dbReference type="PANTHER" id="PTHR19317">
    <property type="entry name" value="PRENYLATED RAB ACCEPTOR 1-RELATED"/>
    <property type="match status" value="1"/>
</dbReference>
<feature type="transmembrane region" description="Helical" evidence="7">
    <location>
        <begin position="132"/>
        <end position="165"/>
    </location>
</feature>
<evidence type="ECO:0000313" key="10">
    <source>
        <dbReference type="RefSeq" id="XP_012569357.1"/>
    </source>
</evidence>
<evidence type="ECO:0000313" key="9">
    <source>
        <dbReference type="Proteomes" id="UP000087171"/>
    </source>
</evidence>
<reference evidence="9" key="1">
    <citation type="journal article" date="2013" name="Nat. Biotechnol.">
        <title>Draft genome sequence of chickpea (Cicer arietinum) provides a resource for trait improvement.</title>
        <authorList>
            <person name="Varshney R.K."/>
            <person name="Song C."/>
            <person name="Saxena R.K."/>
            <person name="Azam S."/>
            <person name="Yu S."/>
            <person name="Sharpe A.G."/>
            <person name="Cannon S."/>
            <person name="Baek J."/>
            <person name="Rosen B.D."/>
            <person name="Tar'an B."/>
            <person name="Millan T."/>
            <person name="Zhang X."/>
            <person name="Ramsay L.D."/>
            <person name="Iwata A."/>
            <person name="Wang Y."/>
            <person name="Nelson W."/>
            <person name="Farmer A.D."/>
            <person name="Gaur P.M."/>
            <person name="Soderlund C."/>
            <person name="Penmetsa R.V."/>
            <person name="Xu C."/>
            <person name="Bharti A.K."/>
            <person name="He W."/>
            <person name="Winter P."/>
            <person name="Zhao S."/>
            <person name="Hane J.K."/>
            <person name="Carrasquilla-Garcia N."/>
            <person name="Condie J.A."/>
            <person name="Upadhyaya H.D."/>
            <person name="Luo M.C."/>
            <person name="Thudi M."/>
            <person name="Gowda C.L."/>
            <person name="Singh N.P."/>
            <person name="Lichtenzveig J."/>
            <person name="Gali K.K."/>
            <person name="Rubio J."/>
            <person name="Nadarajan N."/>
            <person name="Dolezel J."/>
            <person name="Bansal K.C."/>
            <person name="Xu X."/>
            <person name="Edwards D."/>
            <person name="Zhang G."/>
            <person name="Kahl G."/>
            <person name="Gil J."/>
            <person name="Singh K.B."/>
            <person name="Datta S.K."/>
            <person name="Jackson S.A."/>
            <person name="Wang J."/>
            <person name="Cook D.R."/>
        </authorList>
    </citation>
    <scope>NUCLEOTIDE SEQUENCE [LARGE SCALE GENOMIC DNA]</scope>
    <source>
        <strain evidence="9">cv. CDC Frontier</strain>
    </source>
</reference>
<evidence type="ECO:0000256" key="3">
    <source>
        <dbReference type="ARBA" id="ARBA00006483"/>
    </source>
</evidence>
<dbReference type="GO" id="GO:0016020">
    <property type="term" value="C:membrane"/>
    <property type="evidence" value="ECO:0007669"/>
    <property type="project" value="UniProtKB-SubCell"/>
</dbReference>
<comment type="subcellular location">
    <subcellularLocation>
        <location evidence="2">Endomembrane system</location>
        <topology evidence="2">Multi-pass membrane protein</topology>
    </subcellularLocation>
    <subcellularLocation>
        <location evidence="7">Membrane</location>
        <topology evidence="7">Multi-pass membrane protein</topology>
    </subcellularLocation>
</comment>
<dbReference type="InterPro" id="IPR004895">
    <property type="entry name" value="Prenylated_rab_accept_PRA1"/>
</dbReference>
<keyword evidence="5 7" id="KW-1133">Transmembrane helix</keyword>
<name>A0A1S3E0R3_CICAR</name>
<dbReference type="GO" id="GO:0005783">
    <property type="term" value="C:endoplasmic reticulum"/>
    <property type="evidence" value="ECO:0007669"/>
    <property type="project" value="TreeGrafter"/>
</dbReference>
<keyword evidence="7" id="KW-0813">Transport</keyword>
<dbReference type="AlphaFoldDB" id="A0A1S3E0R3"/>
<feature type="compositionally biased region" description="Low complexity" evidence="8">
    <location>
        <begin position="1"/>
        <end position="22"/>
    </location>
</feature>
<dbReference type="Proteomes" id="UP000087171">
    <property type="component" value="Chromosome Ca3"/>
</dbReference>
<evidence type="ECO:0000256" key="6">
    <source>
        <dbReference type="ARBA" id="ARBA00023136"/>
    </source>
</evidence>
<gene>
    <name evidence="10" type="primary">LOC101514339</name>
</gene>
<sequence>MSSSSSSAPHYSSLPSPSSSNSTAPHFVSRATTTTPKSLFATRRPWEEVFALYSFTRPYSLNEATSRVKRNLNHFRVNYTMIVLFVLFLSLLWHPFSIIVFLIALVAWFFLYFFRDEPFVLFGRDVDDRVSAAVLAVVTVVALAFTGVWVNVLVSVVVGVALVVLHAAFRSTEDLYVDEHEFYDGGLLSFAGGTPTKRSTSTGYP</sequence>
<dbReference type="Pfam" id="PF03208">
    <property type="entry name" value="PRA1"/>
    <property type="match status" value="1"/>
</dbReference>
<evidence type="ECO:0000256" key="5">
    <source>
        <dbReference type="ARBA" id="ARBA00022989"/>
    </source>
</evidence>
<keyword evidence="9" id="KW-1185">Reference proteome</keyword>
<dbReference type="eggNOG" id="KOG3142">
    <property type="taxonomic scope" value="Eukaryota"/>
</dbReference>
<dbReference type="RefSeq" id="XP_012569357.1">
    <property type="nucleotide sequence ID" value="XM_012713903.2"/>
</dbReference>
<keyword evidence="6 7" id="KW-0472">Membrane</keyword>
<comment type="function">
    <text evidence="1 7">May be involved in both secretory and endocytic intracellular trafficking in the endosomal/prevacuolar compartments.</text>
</comment>
<evidence type="ECO:0000256" key="4">
    <source>
        <dbReference type="ARBA" id="ARBA00022692"/>
    </source>
</evidence>
<dbReference type="OrthoDB" id="63113at2759"/>
<evidence type="ECO:0000256" key="1">
    <source>
        <dbReference type="ARBA" id="ARBA00002501"/>
    </source>
</evidence>
<feature type="transmembrane region" description="Helical" evidence="7">
    <location>
        <begin position="79"/>
        <end position="112"/>
    </location>
</feature>
<dbReference type="GO" id="GO:0005794">
    <property type="term" value="C:Golgi apparatus"/>
    <property type="evidence" value="ECO:0007669"/>
    <property type="project" value="TreeGrafter"/>
</dbReference>
<keyword evidence="4 7" id="KW-0812">Transmembrane</keyword>
<protein>
    <recommendedName>
        <fullName evidence="7">PRA1 family protein</fullName>
    </recommendedName>
</protein>
<dbReference type="GO" id="GO:0016192">
    <property type="term" value="P:vesicle-mediated transport"/>
    <property type="evidence" value="ECO:0007669"/>
    <property type="project" value="UniProtKB-ARBA"/>
</dbReference>
<organism evidence="9 10">
    <name type="scientific">Cicer arietinum</name>
    <name type="common">Chickpea</name>
    <name type="synonym">Garbanzo</name>
    <dbReference type="NCBI Taxonomy" id="3827"/>
    <lineage>
        <taxon>Eukaryota</taxon>
        <taxon>Viridiplantae</taxon>
        <taxon>Streptophyta</taxon>
        <taxon>Embryophyta</taxon>
        <taxon>Tracheophyta</taxon>
        <taxon>Spermatophyta</taxon>
        <taxon>Magnoliopsida</taxon>
        <taxon>eudicotyledons</taxon>
        <taxon>Gunneridae</taxon>
        <taxon>Pentapetalae</taxon>
        <taxon>rosids</taxon>
        <taxon>fabids</taxon>
        <taxon>Fabales</taxon>
        <taxon>Fabaceae</taxon>
        <taxon>Papilionoideae</taxon>
        <taxon>50 kb inversion clade</taxon>
        <taxon>NPAAA clade</taxon>
        <taxon>Hologalegina</taxon>
        <taxon>IRL clade</taxon>
        <taxon>Cicereae</taxon>
        <taxon>Cicer</taxon>
    </lineage>
</organism>
<reference evidence="10" key="2">
    <citation type="submission" date="2025-08" db="UniProtKB">
        <authorList>
            <consortium name="RefSeq"/>
        </authorList>
    </citation>
    <scope>IDENTIFICATION</scope>
    <source>
        <tissue evidence="10">Etiolated seedlings</tissue>
    </source>
</reference>